<dbReference type="Pfam" id="PF01958">
    <property type="entry name" value="Asp_DH_C"/>
    <property type="match status" value="1"/>
</dbReference>
<dbReference type="AlphaFoldDB" id="K2M7J8"/>
<dbReference type="GO" id="GO:0051287">
    <property type="term" value="F:NAD binding"/>
    <property type="evidence" value="ECO:0007669"/>
    <property type="project" value="UniProtKB-UniRule"/>
</dbReference>
<dbReference type="GO" id="GO:0050661">
    <property type="term" value="F:NADP binding"/>
    <property type="evidence" value="ECO:0007669"/>
    <property type="project" value="UniProtKB-UniRule"/>
</dbReference>
<dbReference type="InterPro" id="IPR005106">
    <property type="entry name" value="Asp/hSer_DH_NAD-bd"/>
</dbReference>
<feature type="domain" description="Aspartate dehydrogenase" evidence="7">
    <location>
        <begin position="169"/>
        <end position="256"/>
    </location>
</feature>
<sequence>MRHLRVALIGWGAISRRVVALLSERMRRDIVIVAVAVRDIEAPRDGLPEGALLITRPEELGNIDCDIVIEAAGRCSIESWGTVALTEGCDFVISSTSAFRDDALRDRLTALAEERDCQIIVPPGAIGGIDALAAAAVLPLDSVEHLIVKPPAAWRGTPAEASIDLDAIDKVTTFFSGSARQAADLFPQNANVAAISAMAGVGFERTRVTMVADPYATRNGHRIVASGAFGKLDVTIENEPLATNPKSSELTALSLIRLLENRVSPLVR</sequence>
<feature type="active site" evidence="6">
    <location>
        <position position="221"/>
    </location>
</feature>
<evidence type="ECO:0000259" key="7">
    <source>
        <dbReference type="Pfam" id="PF01958"/>
    </source>
</evidence>
<dbReference type="InterPro" id="IPR002811">
    <property type="entry name" value="Asp_DH"/>
</dbReference>
<dbReference type="Gene3D" id="3.40.50.720">
    <property type="entry name" value="NAD(P)-binding Rossmann-like Domain"/>
    <property type="match status" value="1"/>
</dbReference>
<dbReference type="SUPFAM" id="SSF55347">
    <property type="entry name" value="Glyceraldehyde-3-phosphate dehydrogenase-like, C-terminal domain"/>
    <property type="match status" value="1"/>
</dbReference>
<comment type="similarity">
    <text evidence="1 6">Belongs to the L-aspartate dehydrogenase family.</text>
</comment>
<dbReference type="Proteomes" id="UP000006786">
    <property type="component" value="Unassembled WGS sequence"/>
</dbReference>
<comment type="miscellaneous">
    <text evidence="6">The iminoaspartate product is unstable in aqueous solution and can decompose to oxaloacetate and ammonia.</text>
</comment>
<evidence type="ECO:0000313" key="10">
    <source>
        <dbReference type="Proteomes" id="UP000006786"/>
    </source>
</evidence>
<dbReference type="eggNOG" id="COG1712">
    <property type="taxonomic scope" value="Bacteria"/>
</dbReference>
<comment type="caution">
    <text evidence="9">The sequence shown here is derived from an EMBL/GenBank/DDBJ whole genome shotgun (WGS) entry which is preliminary data.</text>
</comment>
<name>K2M7J8_9HYPH</name>
<feature type="domain" description="Aspartate/homoserine dehydrogenase NAD-binding" evidence="8">
    <location>
        <begin position="10"/>
        <end position="122"/>
    </location>
</feature>
<gene>
    <name evidence="6" type="primary">nadX</name>
    <name evidence="9" type="ORF">NA2_14677</name>
</gene>
<proteinExistence type="inferred from homology"/>
<keyword evidence="10" id="KW-1185">Reference proteome</keyword>
<comment type="pathway">
    <text evidence="6">Cofactor biosynthesis; NAD(+) biosynthesis; iminoaspartate from L-aspartate (dehydrogenase route): step 1/1.</text>
</comment>
<protein>
    <recommendedName>
        <fullName evidence="6">L-aspartate dehydrogenase</fullName>
        <ecNumber evidence="6">1.4.1.21</ecNumber>
    </recommendedName>
</protein>
<evidence type="ECO:0000256" key="6">
    <source>
        <dbReference type="HAMAP-Rule" id="MF_01265"/>
    </source>
</evidence>
<keyword evidence="4 6" id="KW-0560">Oxidoreductase</keyword>
<dbReference type="SUPFAM" id="SSF51735">
    <property type="entry name" value="NAD(P)-binding Rossmann-fold domains"/>
    <property type="match status" value="1"/>
</dbReference>
<dbReference type="EC" id="1.4.1.21" evidence="6"/>
<evidence type="ECO:0000313" key="9">
    <source>
        <dbReference type="EMBL" id="EKF18166.1"/>
    </source>
</evidence>
<evidence type="ECO:0000256" key="3">
    <source>
        <dbReference type="ARBA" id="ARBA00022857"/>
    </source>
</evidence>
<evidence type="ECO:0000256" key="1">
    <source>
        <dbReference type="ARBA" id="ARBA00008331"/>
    </source>
</evidence>
<accession>K2M7J8</accession>
<dbReference type="GO" id="GO:0033735">
    <property type="term" value="F:aspartate dehydrogenase [NAD(P)+] activity"/>
    <property type="evidence" value="ECO:0007669"/>
    <property type="project" value="UniProtKB-EC"/>
</dbReference>
<feature type="binding site" evidence="6">
    <location>
        <position position="125"/>
    </location>
    <ligand>
        <name>NAD(+)</name>
        <dbReference type="ChEBI" id="CHEBI:57540"/>
    </ligand>
</feature>
<evidence type="ECO:0000256" key="4">
    <source>
        <dbReference type="ARBA" id="ARBA00023002"/>
    </source>
</evidence>
<dbReference type="Pfam" id="PF03447">
    <property type="entry name" value="NAD_binding_3"/>
    <property type="match status" value="1"/>
</dbReference>
<evidence type="ECO:0000256" key="2">
    <source>
        <dbReference type="ARBA" id="ARBA00022642"/>
    </source>
</evidence>
<feature type="binding site" evidence="6">
    <location>
        <position position="191"/>
    </location>
    <ligand>
        <name>NAD(+)</name>
        <dbReference type="ChEBI" id="CHEBI:57540"/>
    </ligand>
</feature>
<dbReference type="PANTHER" id="PTHR31873:SF6">
    <property type="entry name" value="ASPARTATE DEHYDROGENASE DOMAIN-CONTAINING PROTEIN"/>
    <property type="match status" value="1"/>
</dbReference>
<evidence type="ECO:0000259" key="8">
    <source>
        <dbReference type="Pfam" id="PF03447"/>
    </source>
</evidence>
<keyword evidence="2 6" id="KW-0662">Pyridine nucleotide biosynthesis</keyword>
<comment type="catalytic activity">
    <reaction evidence="6">
        <text>L-aspartate + NADP(+) + H2O = oxaloacetate + NH4(+) + NADPH + H(+)</text>
        <dbReference type="Rhea" id="RHEA:11784"/>
        <dbReference type="ChEBI" id="CHEBI:15377"/>
        <dbReference type="ChEBI" id="CHEBI:15378"/>
        <dbReference type="ChEBI" id="CHEBI:16452"/>
        <dbReference type="ChEBI" id="CHEBI:28938"/>
        <dbReference type="ChEBI" id="CHEBI:29991"/>
        <dbReference type="ChEBI" id="CHEBI:57783"/>
        <dbReference type="ChEBI" id="CHEBI:58349"/>
        <dbReference type="EC" id="1.4.1.21"/>
    </reaction>
</comment>
<dbReference type="EMBL" id="AMRM01000016">
    <property type="protein sequence ID" value="EKF18166.1"/>
    <property type="molecule type" value="Genomic_DNA"/>
</dbReference>
<dbReference type="UniPathway" id="UPA00253">
    <property type="reaction ID" value="UER00456"/>
</dbReference>
<organism evidence="9 10">
    <name type="scientific">Nitratireductor pacificus pht-3B</name>
    <dbReference type="NCBI Taxonomy" id="391937"/>
    <lineage>
        <taxon>Bacteria</taxon>
        <taxon>Pseudomonadati</taxon>
        <taxon>Pseudomonadota</taxon>
        <taxon>Alphaproteobacteria</taxon>
        <taxon>Hyphomicrobiales</taxon>
        <taxon>Phyllobacteriaceae</taxon>
        <taxon>Nitratireductor</taxon>
    </lineage>
</organism>
<dbReference type="NCBIfam" id="NF009828">
    <property type="entry name" value="PRK13303.1-3"/>
    <property type="match status" value="1"/>
</dbReference>
<keyword evidence="5 6" id="KW-0520">NAD</keyword>
<dbReference type="Gene3D" id="3.30.360.10">
    <property type="entry name" value="Dihydrodipicolinate Reductase, domain 2"/>
    <property type="match status" value="1"/>
</dbReference>
<dbReference type="GO" id="GO:0016639">
    <property type="term" value="F:oxidoreductase activity, acting on the CH-NH2 group of donors, NAD or NADP as acceptor"/>
    <property type="evidence" value="ECO:0007669"/>
    <property type="project" value="UniProtKB-UniRule"/>
</dbReference>
<dbReference type="InterPro" id="IPR011182">
    <property type="entry name" value="L-Asp_DH"/>
</dbReference>
<keyword evidence="3 6" id="KW-0521">NADP</keyword>
<dbReference type="PANTHER" id="PTHR31873">
    <property type="entry name" value="L-ASPARTATE DEHYDROGENASE-RELATED"/>
    <property type="match status" value="1"/>
</dbReference>
<comment type="function">
    <text evidence="6">Specifically catalyzes the NAD or NADP-dependent dehydrogenation of L-aspartate to iminoaspartate.</text>
</comment>
<evidence type="ECO:0000256" key="5">
    <source>
        <dbReference type="ARBA" id="ARBA00023027"/>
    </source>
</evidence>
<dbReference type="GO" id="GO:0009435">
    <property type="term" value="P:NAD+ biosynthetic process"/>
    <property type="evidence" value="ECO:0007669"/>
    <property type="project" value="UniProtKB-UniRule"/>
</dbReference>
<reference evidence="9 10" key="1">
    <citation type="journal article" date="2012" name="J. Bacteriol.">
        <title>Genome Sequence of Nitratireductor pacificus Type Strain pht-3B.</title>
        <authorList>
            <person name="Lai Q."/>
            <person name="Li G."/>
            <person name="Shao Z."/>
        </authorList>
    </citation>
    <scope>NUCLEOTIDE SEQUENCE [LARGE SCALE GENOMIC DNA]</scope>
    <source>
        <strain evidence="10">pht-3B</strain>
    </source>
</reference>
<comment type="catalytic activity">
    <reaction evidence="6">
        <text>L-aspartate + NAD(+) + H2O = oxaloacetate + NH4(+) + NADH + H(+)</text>
        <dbReference type="Rhea" id="RHEA:11788"/>
        <dbReference type="ChEBI" id="CHEBI:15377"/>
        <dbReference type="ChEBI" id="CHEBI:15378"/>
        <dbReference type="ChEBI" id="CHEBI:16452"/>
        <dbReference type="ChEBI" id="CHEBI:28938"/>
        <dbReference type="ChEBI" id="CHEBI:29991"/>
        <dbReference type="ChEBI" id="CHEBI:57540"/>
        <dbReference type="ChEBI" id="CHEBI:57945"/>
        <dbReference type="EC" id="1.4.1.21"/>
    </reaction>
</comment>
<dbReference type="InterPro" id="IPR020626">
    <property type="entry name" value="Asp_DH_prok"/>
</dbReference>
<dbReference type="HAMAP" id="MF_01265">
    <property type="entry name" value="NadX"/>
    <property type="match status" value="1"/>
</dbReference>
<dbReference type="STRING" id="391937.NA2_14677"/>
<dbReference type="PATRIC" id="fig|391937.3.peg.3019"/>
<dbReference type="InterPro" id="IPR036291">
    <property type="entry name" value="NAD(P)-bd_dom_sf"/>
</dbReference>
<dbReference type="PIRSF" id="PIRSF005227">
    <property type="entry name" value="Asp_dh_NAD_syn"/>
    <property type="match status" value="1"/>
</dbReference>